<dbReference type="InterPro" id="IPR008927">
    <property type="entry name" value="6-PGluconate_DH-like_C_sf"/>
</dbReference>
<dbReference type="SUPFAM" id="SSF48179">
    <property type="entry name" value="6-phosphogluconate dehydrogenase C-terminal domain-like"/>
    <property type="match status" value="1"/>
</dbReference>
<dbReference type="Gene3D" id="3.40.50.720">
    <property type="entry name" value="NAD(P)-binding Rossmann-like Domain"/>
    <property type="match status" value="1"/>
</dbReference>
<dbReference type="InterPro" id="IPR051265">
    <property type="entry name" value="HIBADH-related_NP60_sf"/>
</dbReference>
<dbReference type="PANTHER" id="PTHR43580:SF2">
    <property type="entry name" value="CYTOKINE-LIKE NUCLEAR FACTOR N-PAC"/>
    <property type="match status" value="1"/>
</dbReference>
<evidence type="ECO:0000259" key="1">
    <source>
        <dbReference type="Pfam" id="PF03446"/>
    </source>
</evidence>
<organism evidence="2 3">
    <name type="scientific">Streptomyces azureus</name>
    <dbReference type="NCBI Taxonomy" id="146537"/>
    <lineage>
        <taxon>Bacteria</taxon>
        <taxon>Bacillati</taxon>
        <taxon>Actinomycetota</taxon>
        <taxon>Actinomycetes</taxon>
        <taxon>Kitasatosporales</taxon>
        <taxon>Streptomycetaceae</taxon>
        <taxon>Streptomyces</taxon>
    </lineage>
</organism>
<sequence>MHIPQGRPAKSALFAAAGMHHCGAMTTPHTIAVLGLGRMGDAIATRLAAQDRNVIGWTRSGRTSGAVRTTGGPHDAVAQAGLVLLALFDGPACRQVLEDVRGALRADTIVVNTSTISPTEASELARWLGPSYVHAPVLGSVPAASAGALRILAAAGRDALDRARPVLETLGSVLTVGDAATAAALKLIANSGLAGAVLALRDSLRQGDALGLPRAQVLDVLELGRLGGLVAHKRAFLTGESVTAAAEFTIGALAKDMALLAAASNTPLRSAAGLADIPADPAADIATAATVPAVEDAVLEPLRAYIRGHATGDPAHFRDAFLPTAHVEGIRDGAFVSWPLEEYCALFKGRPAADEPARSRRIDTVDVHGTVATATMTLLHGADTFTDVFLLVRADGRWRIANKAYHRRSRPAPLRRALGPDPEERP</sequence>
<dbReference type="SUPFAM" id="SSF51735">
    <property type="entry name" value="NAD(P)-binding Rossmann-fold domains"/>
    <property type="match status" value="1"/>
</dbReference>
<dbReference type="PATRIC" id="fig|146537.3.peg.2093"/>
<evidence type="ECO:0000313" key="3">
    <source>
        <dbReference type="Proteomes" id="UP000053859"/>
    </source>
</evidence>
<dbReference type="SUPFAM" id="SSF54427">
    <property type="entry name" value="NTF2-like"/>
    <property type="match status" value="1"/>
</dbReference>
<dbReference type="Pfam" id="PF03446">
    <property type="entry name" value="NAD_binding_2"/>
    <property type="match status" value="1"/>
</dbReference>
<feature type="domain" description="6-phosphogluconate dehydrogenase NADP-binding" evidence="1">
    <location>
        <begin position="30"/>
        <end position="176"/>
    </location>
</feature>
<dbReference type="Pfam" id="PF12893">
    <property type="entry name" value="Lumazine_bd_2"/>
    <property type="match status" value="1"/>
</dbReference>
<dbReference type="PANTHER" id="PTHR43580">
    <property type="entry name" value="OXIDOREDUCTASE GLYR1-RELATED"/>
    <property type="match status" value="1"/>
</dbReference>
<dbReference type="AlphaFoldDB" id="A0A0K8PH80"/>
<protein>
    <submittedName>
        <fullName evidence="2">Dehydrogenase</fullName>
    </submittedName>
</protein>
<gene>
    <name evidence="2" type="ORF">SAZU_1983</name>
</gene>
<dbReference type="InterPro" id="IPR036291">
    <property type="entry name" value="NAD(P)-bd_dom_sf"/>
</dbReference>
<dbReference type="GO" id="GO:0050661">
    <property type="term" value="F:NADP binding"/>
    <property type="evidence" value="ECO:0007669"/>
    <property type="project" value="InterPro"/>
</dbReference>
<dbReference type="Proteomes" id="UP000053859">
    <property type="component" value="Unassembled WGS sequence"/>
</dbReference>
<keyword evidence="3" id="KW-1185">Reference proteome</keyword>
<proteinExistence type="predicted"/>
<dbReference type="InterPro" id="IPR039437">
    <property type="entry name" value="FrzH/put_lumazine-bd"/>
</dbReference>
<accession>A0A0K8PH80</accession>
<dbReference type="Gene3D" id="3.10.450.50">
    <property type="match status" value="1"/>
</dbReference>
<dbReference type="InterPro" id="IPR032710">
    <property type="entry name" value="NTF2-like_dom_sf"/>
</dbReference>
<dbReference type="EMBL" id="DF968230">
    <property type="protein sequence ID" value="GAP47246.1"/>
    <property type="molecule type" value="Genomic_DNA"/>
</dbReference>
<name>A0A0K8PH80_STRAJ</name>
<evidence type="ECO:0000313" key="2">
    <source>
        <dbReference type="EMBL" id="GAP47246.1"/>
    </source>
</evidence>
<dbReference type="InterPro" id="IPR006115">
    <property type="entry name" value="6PGDH_NADP-bd"/>
</dbReference>
<reference evidence="2" key="1">
    <citation type="journal article" date="2015" name="Genome Announc.">
        <title>Draft Genome Sequence of Thiostrepton-Producing Streptomyces azureus ATCC 14921.</title>
        <authorList>
            <person name="Sakihara K."/>
            <person name="Maeda J."/>
            <person name="Tashiro K."/>
            <person name="Fujino Y."/>
            <person name="Kuhara S."/>
            <person name="Ohshima T."/>
            <person name="Ogata S."/>
            <person name="Doi K."/>
        </authorList>
    </citation>
    <scope>NUCLEOTIDE SEQUENCE [LARGE SCALE GENOMIC DNA]</scope>
    <source>
        <strain evidence="2">ATCC14921</strain>
    </source>
</reference>